<organism evidence="12 13">
    <name type="scientific">Rheinheimera mesophila</name>
    <dbReference type="NCBI Taxonomy" id="1547515"/>
    <lineage>
        <taxon>Bacteria</taxon>
        <taxon>Pseudomonadati</taxon>
        <taxon>Pseudomonadota</taxon>
        <taxon>Gammaproteobacteria</taxon>
        <taxon>Chromatiales</taxon>
        <taxon>Chromatiaceae</taxon>
        <taxon>Rheinheimera</taxon>
    </lineage>
</organism>
<reference evidence="12 13" key="1">
    <citation type="submission" date="2018-11" db="EMBL/GenBank/DDBJ databases">
        <title>Draft genome analysis of Rheinheimera mesophila isolated from an industrial waste site.</title>
        <authorList>
            <person name="Yu Q."/>
            <person name="Qi Y."/>
            <person name="Zhang H."/>
            <person name="Lu Y."/>
            <person name="Pu J."/>
        </authorList>
    </citation>
    <scope>NUCLEOTIDE SEQUENCE [LARGE SCALE GENOMIC DNA]</scope>
    <source>
        <strain evidence="12 13">IITR13</strain>
    </source>
</reference>
<dbReference type="InterPro" id="IPR000563">
    <property type="entry name" value="Flag_FliH"/>
</dbReference>
<evidence type="ECO:0000313" key="12">
    <source>
        <dbReference type="EMBL" id="RRJ23176.1"/>
    </source>
</evidence>
<protein>
    <recommendedName>
        <fullName evidence="4">Flagellar assembly protein FliH</fullName>
    </recommendedName>
</protein>
<keyword evidence="12" id="KW-0282">Flagellum</keyword>
<dbReference type="NCBIfam" id="NF004270">
    <property type="entry name" value="PRK05687.2-1"/>
    <property type="match status" value="1"/>
</dbReference>
<keyword evidence="13" id="KW-1185">Reference proteome</keyword>
<dbReference type="InterPro" id="IPR018035">
    <property type="entry name" value="Flagellar_FliH/T3SS_HrpE"/>
</dbReference>
<comment type="caution">
    <text evidence="12">The sequence shown here is derived from an EMBL/GenBank/DDBJ whole genome shotgun (WGS) entry which is preliminary data.</text>
</comment>
<dbReference type="RefSeq" id="WP_046520442.1">
    <property type="nucleotide sequence ID" value="NZ_LAVS01000037.1"/>
</dbReference>
<evidence type="ECO:0000313" key="13">
    <source>
        <dbReference type="Proteomes" id="UP000276260"/>
    </source>
</evidence>
<dbReference type="PANTHER" id="PTHR34982:SF1">
    <property type="entry name" value="FLAGELLAR ASSEMBLY PROTEIN FLIH"/>
    <property type="match status" value="1"/>
</dbReference>
<comment type="function">
    <text evidence="1">Needed for flagellar regrowth and assembly.</text>
</comment>
<keyword evidence="5" id="KW-0813">Transport</keyword>
<evidence type="ECO:0000259" key="11">
    <source>
        <dbReference type="Pfam" id="PF02108"/>
    </source>
</evidence>
<comment type="subcellular location">
    <subcellularLocation>
        <location evidence="2">Cytoplasm</location>
    </subcellularLocation>
</comment>
<feature type="region of interest" description="Disordered" evidence="10">
    <location>
        <begin position="100"/>
        <end position="128"/>
    </location>
</feature>
<dbReference type="InterPro" id="IPR051472">
    <property type="entry name" value="T3SS_Stator/FliH"/>
</dbReference>
<dbReference type="EMBL" id="RRCF01000001">
    <property type="protein sequence ID" value="RRJ23176.1"/>
    <property type="molecule type" value="Genomic_DNA"/>
</dbReference>
<keyword evidence="6" id="KW-0963">Cytoplasm</keyword>
<sequence length="267" mass="29792">MTMDPFRTKQPFAPTDELLELLKRWPSPELDAEKKLSSGKTNALNKTLPLQKAATTQVEQEAELEIKPLTADDIEQIRQAAFDEGFAQGKEEGFSKGYAEGREQGTADGLAHGQAEGKKQGLEQAAGEIEQQKQELSRLLDQLQQPLLQVDQQVEQQLLQLCLAMAEAVIAVECKTNPQVILKTLSDATAILPLQTEHILIKLHPEDIAIVEQHFSAEQLAERHWQLRSDPAIERGGCLLETPLSSMDRSIKHRLQSSLEHFLHSPD</sequence>
<evidence type="ECO:0000256" key="3">
    <source>
        <dbReference type="ARBA" id="ARBA00006602"/>
    </source>
</evidence>
<dbReference type="Pfam" id="PF02108">
    <property type="entry name" value="FliH"/>
    <property type="match status" value="1"/>
</dbReference>
<comment type="similarity">
    <text evidence="3">Belongs to the FliH family.</text>
</comment>
<feature type="domain" description="Flagellar assembly protein FliH/Type III secretion system HrpE" evidence="11">
    <location>
        <begin position="131"/>
        <end position="256"/>
    </location>
</feature>
<keyword evidence="9" id="KW-1006">Bacterial flagellum protein export</keyword>
<dbReference type="GO" id="GO:0005829">
    <property type="term" value="C:cytosol"/>
    <property type="evidence" value="ECO:0007669"/>
    <property type="project" value="TreeGrafter"/>
</dbReference>
<evidence type="ECO:0000256" key="8">
    <source>
        <dbReference type="ARBA" id="ARBA00022927"/>
    </source>
</evidence>
<dbReference type="GO" id="GO:0015031">
    <property type="term" value="P:protein transport"/>
    <property type="evidence" value="ECO:0007669"/>
    <property type="project" value="UniProtKB-KW"/>
</dbReference>
<evidence type="ECO:0000256" key="7">
    <source>
        <dbReference type="ARBA" id="ARBA00022795"/>
    </source>
</evidence>
<dbReference type="GO" id="GO:0009288">
    <property type="term" value="C:bacterial-type flagellum"/>
    <property type="evidence" value="ECO:0007669"/>
    <property type="project" value="InterPro"/>
</dbReference>
<dbReference type="GO" id="GO:0044781">
    <property type="term" value="P:bacterial-type flagellum organization"/>
    <property type="evidence" value="ECO:0007669"/>
    <property type="project" value="UniProtKB-KW"/>
</dbReference>
<keyword evidence="12" id="KW-0969">Cilium</keyword>
<name>A0A3P3QPJ2_9GAMM</name>
<proteinExistence type="inferred from homology"/>
<evidence type="ECO:0000256" key="9">
    <source>
        <dbReference type="ARBA" id="ARBA00023225"/>
    </source>
</evidence>
<dbReference type="PRINTS" id="PR01003">
    <property type="entry name" value="FLGFLIH"/>
</dbReference>
<dbReference type="GO" id="GO:0003774">
    <property type="term" value="F:cytoskeletal motor activity"/>
    <property type="evidence" value="ECO:0007669"/>
    <property type="project" value="InterPro"/>
</dbReference>
<keyword evidence="7" id="KW-1005">Bacterial flagellum biogenesis</keyword>
<evidence type="ECO:0000256" key="5">
    <source>
        <dbReference type="ARBA" id="ARBA00022448"/>
    </source>
</evidence>
<evidence type="ECO:0000256" key="1">
    <source>
        <dbReference type="ARBA" id="ARBA00003041"/>
    </source>
</evidence>
<keyword evidence="12" id="KW-0966">Cell projection</keyword>
<keyword evidence="8" id="KW-0653">Protein transport</keyword>
<dbReference type="PANTHER" id="PTHR34982">
    <property type="entry name" value="YOP PROTEINS TRANSLOCATION PROTEIN L"/>
    <property type="match status" value="1"/>
</dbReference>
<gene>
    <name evidence="12" type="ORF">EIK76_03570</name>
</gene>
<dbReference type="Proteomes" id="UP000276260">
    <property type="component" value="Unassembled WGS sequence"/>
</dbReference>
<dbReference type="OrthoDB" id="6196089at2"/>
<evidence type="ECO:0000256" key="6">
    <source>
        <dbReference type="ARBA" id="ARBA00022490"/>
    </source>
</evidence>
<evidence type="ECO:0000256" key="4">
    <source>
        <dbReference type="ARBA" id="ARBA00016507"/>
    </source>
</evidence>
<dbReference type="AlphaFoldDB" id="A0A3P3QPJ2"/>
<dbReference type="GO" id="GO:0071973">
    <property type="term" value="P:bacterial-type flagellum-dependent cell motility"/>
    <property type="evidence" value="ECO:0007669"/>
    <property type="project" value="InterPro"/>
</dbReference>
<evidence type="ECO:0000256" key="10">
    <source>
        <dbReference type="SAM" id="MobiDB-lite"/>
    </source>
</evidence>
<accession>A0A3P3QPJ2</accession>
<evidence type="ECO:0000256" key="2">
    <source>
        <dbReference type="ARBA" id="ARBA00004496"/>
    </source>
</evidence>